<dbReference type="Pfam" id="PF05569">
    <property type="entry name" value="Peptidase_M56"/>
    <property type="match status" value="1"/>
</dbReference>
<dbReference type="EMBL" id="QNSF01000010">
    <property type="protein sequence ID" value="RBP90011.1"/>
    <property type="molecule type" value="Genomic_DNA"/>
</dbReference>
<dbReference type="GO" id="GO:0008658">
    <property type="term" value="F:penicillin binding"/>
    <property type="evidence" value="ECO:0007669"/>
    <property type="project" value="InterPro"/>
</dbReference>
<evidence type="ECO:0000259" key="3">
    <source>
        <dbReference type="Pfam" id="PF00905"/>
    </source>
</evidence>
<dbReference type="InterPro" id="IPR008756">
    <property type="entry name" value="Peptidase_M56"/>
</dbReference>
<feature type="transmembrane region" description="Helical" evidence="2">
    <location>
        <begin position="343"/>
        <end position="364"/>
    </location>
</feature>
<feature type="transmembrane region" description="Helical" evidence="2">
    <location>
        <begin position="61"/>
        <end position="82"/>
    </location>
</feature>
<dbReference type="PANTHER" id="PTHR34978">
    <property type="entry name" value="POSSIBLE SENSOR-TRANSDUCER PROTEIN BLAR"/>
    <property type="match status" value="1"/>
</dbReference>
<gene>
    <name evidence="5" type="ORF">DFO70_110117</name>
</gene>
<evidence type="ECO:0000313" key="6">
    <source>
        <dbReference type="Proteomes" id="UP000252731"/>
    </source>
</evidence>
<name>A0A366JR30_CYTFI</name>
<keyword evidence="6" id="KW-1185">Reference proteome</keyword>
<organism evidence="5 6">
    <name type="scientific">Cytobacillus firmus</name>
    <name type="common">Bacillus firmus</name>
    <dbReference type="NCBI Taxonomy" id="1399"/>
    <lineage>
        <taxon>Bacteria</taxon>
        <taxon>Bacillati</taxon>
        <taxon>Bacillota</taxon>
        <taxon>Bacilli</taxon>
        <taxon>Bacillales</taxon>
        <taxon>Bacillaceae</taxon>
        <taxon>Cytobacillus</taxon>
    </lineage>
</organism>
<dbReference type="Proteomes" id="UP000252731">
    <property type="component" value="Unassembled WGS sequence"/>
</dbReference>
<dbReference type="AlphaFoldDB" id="A0A366JR30"/>
<feature type="domain" description="Peptidase M56" evidence="4">
    <location>
        <begin position="33"/>
        <end position="328"/>
    </location>
</feature>
<feature type="transmembrane region" description="Helical" evidence="2">
    <location>
        <begin position="134"/>
        <end position="153"/>
    </location>
</feature>
<evidence type="ECO:0000256" key="2">
    <source>
        <dbReference type="SAM" id="Phobius"/>
    </source>
</evidence>
<dbReference type="Pfam" id="PF00905">
    <property type="entry name" value="Transpeptidase"/>
    <property type="match status" value="1"/>
</dbReference>
<accession>A0A366JR30</accession>
<feature type="transmembrane region" description="Helical" evidence="2">
    <location>
        <begin position="242"/>
        <end position="264"/>
    </location>
</feature>
<dbReference type="InterPro" id="IPR012338">
    <property type="entry name" value="Beta-lactam/transpept-like"/>
</dbReference>
<sequence>MVFILSKGLKLDVKYCEEGLRMITSSQSLPVFLECLLVSSFTIGVILLLKNILKKHLTAQAHYNLWFLLLLALPLPLIPIQLMTFSDSFSFWNIKSSVQPQTAPAAESPLRQNNWMEDIAVSVERYDLTLLNHVLFYIWISVVAVLAVFTLIARLKISKIKKHTNSLRNSRLLSLFEHCKHKLKISRSIIVGESSLVKTPMTFGFFKTYVVLPRHFDKWLSEKDIEYIFLHELNHYKNKDAAVNYLIVIFQILYWFNPLVWLAFKRMRLDREIACDAAVLNSLDEQDFMEYGNSIIHFAHKASRAVTVDLADHLNGSKKQIKTRIEKIACFKSESKLLRWKSAAILIFAGIFIAGQAPFISVMAHENSSYKFKDDNIIYEDLGNYFAGYDGSFVLYDKEADHYLIHNKKQSTLRVSPNSTYKVYSALLGLESGIITDENSLAKWNGLKYPIDSWNADQDLTSAMKNSVTWYFQTLDRQVQSGTIQTFLDTIRYGNRDLSGGIDEYWLESSLKISPVEQVQLLKKFYANEFGFKEKNIQTVKDSIKLEGKEGSLLSGKTGTGTVNGKTINGWFIGYVESGQDTYFFATNIQNEDNSNGSKAAEITLSILKKKGIY</sequence>
<dbReference type="InterPro" id="IPR052173">
    <property type="entry name" value="Beta-lactam_resp_regulator"/>
</dbReference>
<dbReference type="SUPFAM" id="SSF56601">
    <property type="entry name" value="beta-lactamase/transpeptidase-like"/>
    <property type="match status" value="1"/>
</dbReference>
<protein>
    <submittedName>
        <fullName evidence="5">Bla regulator protein BlaR1</fullName>
    </submittedName>
</protein>
<dbReference type="Gene3D" id="3.40.710.10">
    <property type="entry name" value="DD-peptidase/beta-lactamase superfamily"/>
    <property type="match status" value="1"/>
</dbReference>
<feature type="domain" description="Penicillin-binding protein transpeptidase" evidence="3">
    <location>
        <begin position="391"/>
        <end position="608"/>
    </location>
</feature>
<dbReference type="InterPro" id="IPR001460">
    <property type="entry name" value="PCN-bd_Tpept"/>
</dbReference>
<comment type="similarity">
    <text evidence="1">Belongs to the peptidase M56 family.</text>
</comment>
<reference evidence="5 6" key="1">
    <citation type="submission" date="2018-06" db="EMBL/GenBank/DDBJ databases">
        <title>Freshwater and sediment microbial communities from various areas in North America, analyzing microbe dynamics in response to fracking.</title>
        <authorList>
            <person name="Lamendella R."/>
        </authorList>
    </citation>
    <scope>NUCLEOTIDE SEQUENCE [LARGE SCALE GENOMIC DNA]</scope>
    <source>
        <strain evidence="5 6">14_TX</strain>
    </source>
</reference>
<dbReference type="PANTHER" id="PTHR34978:SF3">
    <property type="entry name" value="SLR0241 PROTEIN"/>
    <property type="match status" value="1"/>
</dbReference>
<keyword evidence="2" id="KW-0472">Membrane</keyword>
<evidence type="ECO:0000256" key="1">
    <source>
        <dbReference type="ARBA" id="ARBA00011075"/>
    </source>
</evidence>
<dbReference type="NCBIfam" id="NF000326">
    <property type="entry name" value="blaR1_generic"/>
    <property type="match status" value="1"/>
</dbReference>
<evidence type="ECO:0000313" key="5">
    <source>
        <dbReference type="EMBL" id="RBP90011.1"/>
    </source>
</evidence>
<evidence type="ECO:0000259" key="4">
    <source>
        <dbReference type="Pfam" id="PF05569"/>
    </source>
</evidence>
<comment type="caution">
    <text evidence="5">The sequence shown here is derived from an EMBL/GenBank/DDBJ whole genome shotgun (WGS) entry which is preliminary data.</text>
</comment>
<keyword evidence="2" id="KW-1133">Transmembrane helix</keyword>
<feature type="transmembrane region" description="Helical" evidence="2">
    <location>
        <begin position="29"/>
        <end position="49"/>
    </location>
</feature>
<keyword evidence="2" id="KW-0812">Transmembrane</keyword>
<dbReference type="CDD" id="cd07341">
    <property type="entry name" value="M56_BlaR1_MecR1_like"/>
    <property type="match status" value="1"/>
</dbReference>
<dbReference type="STRING" id="1399.VL14_10270"/>
<feature type="transmembrane region" description="Helical" evidence="2">
    <location>
        <begin position="190"/>
        <end position="212"/>
    </location>
</feature>
<proteinExistence type="inferred from homology"/>